<accession>A0ABM8YKP6</accession>
<comment type="caution">
    <text evidence="1">The sequence shown here is derived from an EMBL/GenBank/DDBJ whole genome shotgun (WGS) entry which is preliminary data.</text>
</comment>
<organism evidence="1 2">
    <name type="scientific">Sutcliffiella rhizosphaerae</name>
    <dbReference type="NCBI Taxonomy" id="2880967"/>
    <lineage>
        <taxon>Bacteria</taxon>
        <taxon>Bacillati</taxon>
        <taxon>Bacillota</taxon>
        <taxon>Bacilli</taxon>
        <taxon>Bacillales</taxon>
        <taxon>Bacillaceae</taxon>
        <taxon>Sutcliffiella</taxon>
    </lineage>
</organism>
<dbReference type="RefSeq" id="WP_230500446.1">
    <property type="nucleotide sequence ID" value="NZ_CAKJTJ010000005.1"/>
</dbReference>
<dbReference type="Proteomes" id="UP000789833">
    <property type="component" value="Unassembled WGS sequence"/>
</dbReference>
<dbReference type="EMBL" id="CAKJTJ010000005">
    <property type="protein sequence ID" value="CAG9620524.1"/>
    <property type="molecule type" value="Genomic_DNA"/>
</dbReference>
<evidence type="ECO:0000313" key="2">
    <source>
        <dbReference type="Proteomes" id="UP000789833"/>
    </source>
</evidence>
<gene>
    <name evidence="1" type="ORF">BACCIP111883_01293</name>
</gene>
<evidence type="ECO:0000313" key="1">
    <source>
        <dbReference type="EMBL" id="CAG9620524.1"/>
    </source>
</evidence>
<protein>
    <submittedName>
        <fullName evidence="1">Uncharacterized protein</fullName>
    </submittedName>
</protein>
<name>A0ABM8YKP6_9BACI</name>
<keyword evidence="2" id="KW-1185">Reference proteome</keyword>
<reference evidence="1 2" key="1">
    <citation type="submission" date="2021-10" db="EMBL/GenBank/DDBJ databases">
        <authorList>
            <person name="Criscuolo A."/>
        </authorList>
    </citation>
    <scope>NUCLEOTIDE SEQUENCE [LARGE SCALE GENOMIC DNA]</scope>
    <source>
        <strain evidence="2">CIP 111883</strain>
    </source>
</reference>
<proteinExistence type="predicted"/>
<sequence>MLQAFAVIPPVIVFEDSIIIEFIDETEPIDCRKYRLFLEKQKVEVSKIIVFRPTLQLWQDITSMVSPYYLTSLKTMLLDQVDAYHNEEGAIS</sequence>